<evidence type="ECO:0000313" key="2">
    <source>
        <dbReference type="EMBL" id="EAS01671.1"/>
    </source>
</evidence>
<feature type="region of interest" description="Disordered" evidence="1">
    <location>
        <begin position="318"/>
        <end position="339"/>
    </location>
</feature>
<keyword evidence="3" id="KW-1185">Reference proteome</keyword>
<dbReference type="Proteomes" id="UP000009168">
    <property type="component" value="Unassembled WGS sequence"/>
</dbReference>
<dbReference type="HOGENOM" id="CLU_273808_0_0_1"/>
<dbReference type="RefSeq" id="XP_001021916.1">
    <property type="nucleotide sequence ID" value="XM_001021916.1"/>
</dbReference>
<proteinExistence type="predicted"/>
<protein>
    <submittedName>
        <fullName evidence="2">Uncharacterized protein</fullName>
    </submittedName>
</protein>
<evidence type="ECO:0000313" key="3">
    <source>
        <dbReference type="Proteomes" id="UP000009168"/>
    </source>
</evidence>
<sequence length="1174" mass="135752">MDRIKDLILERIQHSHQLKNKCEQIFDYQDIYQAKKAEKLRQIKENELIEALFNFGQASKCERQLFEVHSSDVMNSLNYQFNYKPKNRGLFSDIAEMYILFFDSIQLQTRVEEIRIIAKYNLYQNFPFLCMLFKWLIEISRKVFMDIMAIVKTNAASCKKKRPNNQQTAKYANNLQSSQEHLKSAKLDQKNQNNLTATTASQNTQDSFNNESENRVNINQIKLNPLSQEVDYNKKKLNEDAILMKKQIKNGQKEQNLLQSTKINKENSCEGSKNAHLNNMNHTTSGLNIQPKRDNQFQQHKENSSVDKFTSTLPFQSDYSPKLQIQQKPSSLASSNQRRSLRITNSYTHKHSMDYTDIQVQDKDISHLMSATQNLENFNLSDLEDDDEDNIEDEDDSQMVVIRQTQSQIFKNGDKLNNTNLICQDSEQDQSSINNLVSSNFNKTQQQKDQTSNSQKQKVANDFLKHLGKPNIEKLKRRKRDMFFNNIKECLYDVEFVVPKCNDYLINFYIKLMFQRNIQVKTSIDAYKVKYWQKFNNTFAKLDPGLIYTEQDKINAEEQLRASLNESSLQQQPFGSLDQLQKSTSQFIQSKNDQSLTNQIINNLGNQQNKRTCSTLSPINRPIGSDKKSSRIVIETSKSNNFTNLSQNVQNNLNSGEKDKKRFRTYSYVGNNSVQVQQLQLYQQQYQQEKSLSPLSQNIPFNQQFSKEFQQQNSVQQQVQLLPQFLQRNSPEIRRQNIKNSKYTNCIIPAVKNFDTSEIEPNSFNANHIFNTKHSNILKGKQSKFQKNLMMMKIEKTFNQQTMTQFQQFNSDLNGKKGEEIKNTNMIQNNTFFHQNSNIFKKIHTNDISLSNIIMTTGKKSQQYSNNINNNNSSALDININSQIQNNNSAGGSSCIILQQMNKTTSNIQETLNKSATKNSSFPLNQQNVIQEEELSKSPHLYHLNRMKYRPPKNPKILLQKINNNTEDQISSANNFNNLTNLQNTQQKSLNHALQVPLYNNNNQQFGMHGPIITSFQNDLIDLQTKQLLKKPQQQNLQIESFNGNGGGGVTALKNRKILTQPEENIAISSNEKLNLSLTSNNNLKSRSASGKAGKEENMIKAQANKYNLQIKQNLLTSQINGPLNQEILKQIGAYSIQNNTNFNKNYIQNNDNSIFPFLKDLISQPQDNIQKYF</sequence>
<feature type="compositionally biased region" description="Polar residues" evidence="1">
    <location>
        <begin position="269"/>
        <end position="288"/>
    </location>
</feature>
<evidence type="ECO:0000256" key="1">
    <source>
        <dbReference type="SAM" id="MobiDB-lite"/>
    </source>
</evidence>
<feature type="region of interest" description="Disordered" evidence="1">
    <location>
        <begin position="609"/>
        <end position="630"/>
    </location>
</feature>
<accession>Q23YQ1</accession>
<gene>
    <name evidence="2" type="ORF">TTHERM_01207710</name>
</gene>
<organism evidence="2 3">
    <name type="scientific">Tetrahymena thermophila (strain SB210)</name>
    <dbReference type="NCBI Taxonomy" id="312017"/>
    <lineage>
        <taxon>Eukaryota</taxon>
        <taxon>Sar</taxon>
        <taxon>Alveolata</taxon>
        <taxon>Ciliophora</taxon>
        <taxon>Intramacronucleata</taxon>
        <taxon>Oligohymenophorea</taxon>
        <taxon>Hymenostomatida</taxon>
        <taxon>Tetrahymenina</taxon>
        <taxon>Tetrahymenidae</taxon>
        <taxon>Tetrahymena</taxon>
    </lineage>
</organism>
<name>Q23YQ1_TETTS</name>
<reference evidence="3" key="1">
    <citation type="journal article" date="2006" name="PLoS Biol.">
        <title>Macronuclear genome sequence of the ciliate Tetrahymena thermophila, a model eukaryote.</title>
        <authorList>
            <person name="Eisen J.A."/>
            <person name="Coyne R.S."/>
            <person name="Wu M."/>
            <person name="Wu D."/>
            <person name="Thiagarajan M."/>
            <person name="Wortman J.R."/>
            <person name="Badger J.H."/>
            <person name="Ren Q."/>
            <person name="Amedeo P."/>
            <person name="Jones K.M."/>
            <person name="Tallon L.J."/>
            <person name="Delcher A.L."/>
            <person name="Salzberg S.L."/>
            <person name="Silva J.C."/>
            <person name="Haas B.J."/>
            <person name="Majoros W.H."/>
            <person name="Farzad M."/>
            <person name="Carlton J.M."/>
            <person name="Smith R.K. Jr."/>
            <person name="Garg J."/>
            <person name="Pearlman R.E."/>
            <person name="Karrer K.M."/>
            <person name="Sun L."/>
            <person name="Manning G."/>
            <person name="Elde N.C."/>
            <person name="Turkewitz A.P."/>
            <person name="Asai D.J."/>
            <person name="Wilkes D.E."/>
            <person name="Wang Y."/>
            <person name="Cai H."/>
            <person name="Collins K."/>
            <person name="Stewart B.A."/>
            <person name="Lee S.R."/>
            <person name="Wilamowska K."/>
            <person name="Weinberg Z."/>
            <person name="Ruzzo W.L."/>
            <person name="Wloga D."/>
            <person name="Gaertig J."/>
            <person name="Frankel J."/>
            <person name="Tsao C.-C."/>
            <person name="Gorovsky M.A."/>
            <person name="Keeling P.J."/>
            <person name="Waller R.F."/>
            <person name="Patron N.J."/>
            <person name="Cherry J.M."/>
            <person name="Stover N.A."/>
            <person name="Krieger C.J."/>
            <person name="del Toro C."/>
            <person name="Ryder H.F."/>
            <person name="Williamson S.C."/>
            <person name="Barbeau R.A."/>
            <person name="Hamilton E.P."/>
            <person name="Orias E."/>
        </authorList>
    </citation>
    <scope>NUCLEOTIDE SEQUENCE [LARGE SCALE GENOMIC DNA]</scope>
    <source>
        <strain evidence="3">SB210</strain>
    </source>
</reference>
<feature type="region of interest" description="Disordered" evidence="1">
    <location>
        <begin position="268"/>
        <end position="290"/>
    </location>
</feature>
<dbReference type="InParanoid" id="Q23YQ1"/>
<dbReference type="KEGG" id="tet:TTHERM_01207710"/>
<dbReference type="GeneID" id="7834774"/>
<dbReference type="EMBL" id="GG662558">
    <property type="protein sequence ID" value="EAS01671.1"/>
    <property type="molecule type" value="Genomic_DNA"/>
</dbReference>
<dbReference type="AlphaFoldDB" id="Q23YQ1"/>
<dbReference type="eggNOG" id="ENOG502T0IJ">
    <property type="taxonomic scope" value="Eukaryota"/>
</dbReference>